<dbReference type="EMBL" id="CAVMJV010000095">
    <property type="protein sequence ID" value="CAK5093574.1"/>
    <property type="molecule type" value="Genomic_DNA"/>
</dbReference>
<name>A0ACB1APL7_MELEN</name>
<evidence type="ECO:0000313" key="2">
    <source>
        <dbReference type="Proteomes" id="UP001497535"/>
    </source>
</evidence>
<organism evidence="1 2">
    <name type="scientific">Meloidogyne enterolobii</name>
    <name type="common">Root-knot nematode worm</name>
    <name type="synonym">Meloidogyne mayaguensis</name>
    <dbReference type="NCBI Taxonomy" id="390850"/>
    <lineage>
        <taxon>Eukaryota</taxon>
        <taxon>Metazoa</taxon>
        <taxon>Ecdysozoa</taxon>
        <taxon>Nematoda</taxon>
        <taxon>Chromadorea</taxon>
        <taxon>Rhabditida</taxon>
        <taxon>Tylenchina</taxon>
        <taxon>Tylenchomorpha</taxon>
        <taxon>Tylenchoidea</taxon>
        <taxon>Meloidogynidae</taxon>
        <taxon>Meloidogyninae</taxon>
        <taxon>Meloidogyne</taxon>
    </lineage>
</organism>
<proteinExistence type="predicted"/>
<sequence>MSSPVKGGFVQRYKAGFSYKWKTNYAILYSDSTLEFFKNRGDGSPVETIFLKNVVPYTCVGSMCDWMHRRRPFLSQGVSVQRLVGIGMGQRASKVHWILFQSENILEEWINAIISTLPPPPKPIGWCVNPPAGAGNALQVSLRAYGFGRHFATRGGRGRGNGRRYSGGGNDDNGGGNTWDYDGGDYGGGGCDSGWGGGFDSGGGGCDSGGGGCDSGGGGGCDSGGGGGGGD</sequence>
<gene>
    <name evidence="1" type="ORF">MENTE1834_LOCUS40403</name>
</gene>
<reference evidence="1" key="1">
    <citation type="submission" date="2023-11" db="EMBL/GenBank/DDBJ databases">
        <authorList>
            <person name="Poullet M."/>
        </authorList>
    </citation>
    <scope>NUCLEOTIDE SEQUENCE</scope>
    <source>
        <strain evidence="1">E1834</strain>
    </source>
</reference>
<protein>
    <submittedName>
        <fullName evidence="1">Uncharacterized protein</fullName>
    </submittedName>
</protein>
<comment type="caution">
    <text evidence="1">The sequence shown here is derived from an EMBL/GenBank/DDBJ whole genome shotgun (WGS) entry which is preliminary data.</text>
</comment>
<keyword evidence="2" id="KW-1185">Reference proteome</keyword>
<dbReference type="Proteomes" id="UP001497535">
    <property type="component" value="Unassembled WGS sequence"/>
</dbReference>
<evidence type="ECO:0000313" key="1">
    <source>
        <dbReference type="EMBL" id="CAK5093574.1"/>
    </source>
</evidence>
<accession>A0ACB1APL7</accession>